<dbReference type="GO" id="GO:0016020">
    <property type="term" value="C:membrane"/>
    <property type="evidence" value="ECO:0007669"/>
    <property type="project" value="GOC"/>
</dbReference>
<reference evidence="3 4" key="1">
    <citation type="submission" date="2019-11" db="EMBL/GenBank/DDBJ databases">
        <title>Pedobacter sp. HMF7056 Genome sequencing and assembly.</title>
        <authorList>
            <person name="Kang H."/>
            <person name="Kim H."/>
            <person name="Joh K."/>
        </authorList>
    </citation>
    <scope>NUCLEOTIDE SEQUENCE [LARGE SCALE GENOMIC DNA]</scope>
    <source>
        <strain evidence="3 4">HMF7056</strain>
    </source>
</reference>
<dbReference type="SUPFAM" id="SSF56219">
    <property type="entry name" value="DNase I-like"/>
    <property type="match status" value="1"/>
</dbReference>
<evidence type="ECO:0000256" key="1">
    <source>
        <dbReference type="SAM" id="Phobius"/>
    </source>
</evidence>
<dbReference type="GO" id="GO:0003824">
    <property type="term" value="F:catalytic activity"/>
    <property type="evidence" value="ECO:0007669"/>
    <property type="project" value="InterPro"/>
</dbReference>
<dbReference type="PANTHER" id="PTHR14859">
    <property type="entry name" value="CALCOFLUOR WHITE HYPERSENSITIVE PROTEIN PRECURSOR"/>
    <property type="match status" value="1"/>
</dbReference>
<dbReference type="EMBL" id="WVHS01000005">
    <property type="protein sequence ID" value="MXV17404.1"/>
    <property type="molecule type" value="Genomic_DNA"/>
</dbReference>
<gene>
    <name evidence="3" type="ORF">GS398_19050</name>
</gene>
<evidence type="ECO:0000313" key="3">
    <source>
        <dbReference type="EMBL" id="MXV17404.1"/>
    </source>
</evidence>
<feature type="transmembrane region" description="Helical" evidence="1">
    <location>
        <begin position="40"/>
        <end position="63"/>
    </location>
</feature>
<evidence type="ECO:0000313" key="4">
    <source>
        <dbReference type="Proteomes" id="UP000451233"/>
    </source>
</evidence>
<dbReference type="Proteomes" id="UP000451233">
    <property type="component" value="Unassembled WGS sequence"/>
</dbReference>
<dbReference type="RefSeq" id="WP_160908413.1">
    <property type="nucleotide sequence ID" value="NZ_WVHS01000005.1"/>
</dbReference>
<evidence type="ECO:0000259" key="2">
    <source>
        <dbReference type="Pfam" id="PF03372"/>
    </source>
</evidence>
<feature type="transmembrane region" description="Helical" evidence="1">
    <location>
        <begin position="70"/>
        <end position="87"/>
    </location>
</feature>
<dbReference type="CDD" id="cd09084">
    <property type="entry name" value="EEP-2"/>
    <property type="match status" value="1"/>
</dbReference>
<comment type="caution">
    <text evidence="3">The sequence shown here is derived from an EMBL/GenBank/DDBJ whole genome shotgun (WGS) entry which is preliminary data.</text>
</comment>
<proteinExistence type="predicted"/>
<dbReference type="InterPro" id="IPR051916">
    <property type="entry name" value="GPI-anchor_lipid_remodeler"/>
</dbReference>
<dbReference type="InterPro" id="IPR005135">
    <property type="entry name" value="Endo/exonuclease/phosphatase"/>
</dbReference>
<sequence length="366" mass="40828">MPKKSKKNTPVDRVILVINGISAALLLLSYLAPVTDPRDFWIIAILGFGYHFLIALNVLFILYWIIRVRMYWLISLLCILAGFNLVMSDYGFNAKSVAGDPKPPGHIRVMAYNVHKFTGIERHEGASIQRQVRELIAGKSPDIVGIEEFTSITGEKALVADSLKKSGYAYHYFFPYNIRPADSTGNAIFSKYPIVGAGIVPSPAMLKTKAVFADIKIDGKIIRVYCIHLAAVEMAANKKGKILSGDVGLGVSSFVVTRLKLAFINRSYHIARIKRHMDDCKYPYVVMGDFNDTPISYAVNEIGDGLKNAFKEKGSGFVTTYYSDFPKLQIDYIMTTPHFEILSYDVIDKKLSDHKPVVCDIQLANP</sequence>
<dbReference type="InterPro" id="IPR036691">
    <property type="entry name" value="Endo/exonu/phosph_ase_sf"/>
</dbReference>
<keyword evidence="1" id="KW-0812">Transmembrane</keyword>
<dbReference type="PANTHER" id="PTHR14859:SF1">
    <property type="entry name" value="PGAP2-INTERACTING PROTEIN"/>
    <property type="match status" value="1"/>
</dbReference>
<dbReference type="AlphaFoldDB" id="A0A7K1Y298"/>
<name>A0A7K1Y298_9SPHI</name>
<protein>
    <recommendedName>
        <fullName evidence="2">Endonuclease/exonuclease/phosphatase domain-containing protein</fullName>
    </recommendedName>
</protein>
<accession>A0A7K1Y298</accession>
<dbReference type="GO" id="GO:0006506">
    <property type="term" value="P:GPI anchor biosynthetic process"/>
    <property type="evidence" value="ECO:0007669"/>
    <property type="project" value="TreeGrafter"/>
</dbReference>
<feature type="transmembrane region" description="Helical" evidence="1">
    <location>
        <begin position="14"/>
        <end position="34"/>
    </location>
</feature>
<dbReference type="Gene3D" id="3.60.10.10">
    <property type="entry name" value="Endonuclease/exonuclease/phosphatase"/>
    <property type="match status" value="1"/>
</dbReference>
<dbReference type="Pfam" id="PF03372">
    <property type="entry name" value="Exo_endo_phos"/>
    <property type="match status" value="1"/>
</dbReference>
<keyword evidence="1" id="KW-0472">Membrane</keyword>
<keyword evidence="4" id="KW-1185">Reference proteome</keyword>
<organism evidence="3 4">
    <name type="scientific">Hufsiella ginkgonis</name>
    <dbReference type="NCBI Taxonomy" id="2695274"/>
    <lineage>
        <taxon>Bacteria</taxon>
        <taxon>Pseudomonadati</taxon>
        <taxon>Bacteroidota</taxon>
        <taxon>Sphingobacteriia</taxon>
        <taxon>Sphingobacteriales</taxon>
        <taxon>Sphingobacteriaceae</taxon>
        <taxon>Hufsiella</taxon>
    </lineage>
</organism>
<feature type="domain" description="Endonuclease/exonuclease/phosphatase" evidence="2">
    <location>
        <begin position="112"/>
        <end position="354"/>
    </location>
</feature>
<keyword evidence="1" id="KW-1133">Transmembrane helix</keyword>